<evidence type="ECO:0000259" key="1">
    <source>
        <dbReference type="Pfam" id="PF07969"/>
    </source>
</evidence>
<dbReference type="GO" id="GO:0016810">
    <property type="term" value="F:hydrolase activity, acting on carbon-nitrogen (but not peptide) bonds"/>
    <property type="evidence" value="ECO:0007669"/>
    <property type="project" value="InterPro"/>
</dbReference>
<keyword evidence="2" id="KW-0378">Hydrolase</keyword>
<dbReference type="SUPFAM" id="SSF51556">
    <property type="entry name" value="Metallo-dependent hydrolases"/>
    <property type="match status" value="1"/>
</dbReference>
<name>A0A5N0TKI5_9MICO</name>
<reference evidence="3" key="1">
    <citation type="submission" date="2019-09" db="EMBL/GenBank/DDBJ databases">
        <title>Mumia zhuanghuii sp. nov. isolated from the intestinal contents of plateau pika (Ochotona curzoniae) in the Qinghai-Tibet plateau of China.</title>
        <authorList>
            <person name="Tian Z."/>
        </authorList>
    </citation>
    <scope>NUCLEOTIDE SEQUENCE [LARGE SCALE GENOMIC DNA]</scope>
    <source>
        <strain evidence="3">L-033</strain>
    </source>
</reference>
<comment type="caution">
    <text evidence="2">The sequence shown here is derived from an EMBL/GenBank/DDBJ whole genome shotgun (WGS) entry which is preliminary data.</text>
</comment>
<dbReference type="Gene3D" id="3.20.20.140">
    <property type="entry name" value="Metal-dependent hydrolases"/>
    <property type="match status" value="1"/>
</dbReference>
<dbReference type="SUPFAM" id="SSF51338">
    <property type="entry name" value="Composite domain of metallo-dependent hydrolases"/>
    <property type="match status" value="1"/>
</dbReference>
<dbReference type="RefSeq" id="WP_150892396.1">
    <property type="nucleotide sequence ID" value="NZ_VYUY01000006.1"/>
</dbReference>
<dbReference type="InterPro" id="IPR013108">
    <property type="entry name" value="Amidohydro_3"/>
</dbReference>
<dbReference type="EMBL" id="VYUY01000006">
    <property type="protein sequence ID" value="KAA9135041.1"/>
    <property type="molecule type" value="Genomic_DNA"/>
</dbReference>
<protein>
    <submittedName>
        <fullName evidence="2">Amidohydrolase family protein</fullName>
    </submittedName>
</protein>
<sequence>MIGATVGAVARVRVAGPGAELLPDDGLCDVLISDGRIADIAPTGALRLAGDILDAQGAFLVPGLWDHHVHVTPWALASERVPLHDVSSAAEAAARMAGAPSLRDGRRVGMGMRFAFWPDTPSLAVLDAATGGIPTYLVNADLHSVWLNSAALAREGLATTDGVLREEDAFEVARRLNAVAPEDADDAVAAMGAAAAARGVVGIVDLDMQWNAESWARRVARGFDALRVEFGVYPEHLERAIGEGLRTGDALPGRTGLVEVGAMKVITDGSLGTRTAACSHPYPHDPTDRGLLTVPPAALRALMSRATGAGFACAVHAIGDEANRHALDAFAATGAWGTIEHAQLVSRTDIPRFARLGVAASVQPEHALDDRELTDSVWAAQTATPYPLRSLVDAGADVLLGSDAPVAPLDPWSAMAAAVFRTRGAADAWRPEEALPFPLALAASTRGGSRRPQTIAVGAPADLVLCATDPRTADESTLRGMEVRATLLGGRVTHLA</sequence>
<dbReference type="PANTHER" id="PTHR22642:SF2">
    <property type="entry name" value="PROTEIN LONG AFTER FAR-RED 3"/>
    <property type="match status" value="1"/>
</dbReference>
<dbReference type="Proteomes" id="UP000326838">
    <property type="component" value="Unassembled WGS sequence"/>
</dbReference>
<organism evidence="2 3">
    <name type="scientific">Microbacterium caowuchunii</name>
    <dbReference type="NCBI Taxonomy" id="2614638"/>
    <lineage>
        <taxon>Bacteria</taxon>
        <taxon>Bacillati</taxon>
        <taxon>Actinomycetota</taxon>
        <taxon>Actinomycetes</taxon>
        <taxon>Micrococcales</taxon>
        <taxon>Microbacteriaceae</taxon>
        <taxon>Microbacterium</taxon>
    </lineage>
</organism>
<accession>A0A5N0TKI5</accession>
<proteinExistence type="predicted"/>
<evidence type="ECO:0000313" key="3">
    <source>
        <dbReference type="Proteomes" id="UP000326838"/>
    </source>
</evidence>
<dbReference type="Gene3D" id="3.10.310.70">
    <property type="match status" value="1"/>
</dbReference>
<dbReference type="InterPro" id="IPR011059">
    <property type="entry name" value="Metal-dep_hydrolase_composite"/>
</dbReference>
<dbReference type="InterPro" id="IPR032466">
    <property type="entry name" value="Metal_Hydrolase"/>
</dbReference>
<evidence type="ECO:0000313" key="2">
    <source>
        <dbReference type="EMBL" id="KAA9135041.1"/>
    </source>
</evidence>
<dbReference type="Gene3D" id="2.30.40.10">
    <property type="entry name" value="Urease, subunit C, domain 1"/>
    <property type="match status" value="1"/>
</dbReference>
<keyword evidence="3" id="KW-1185">Reference proteome</keyword>
<dbReference type="PANTHER" id="PTHR22642">
    <property type="entry name" value="IMIDAZOLONEPROPIONASE"/>
    <property type="match status" value="1"/>
</dbReference>
<dbReference type="Pfam" id="PF07969">
    <property type="entry name" value="Amidohydro_3"/>
    <property type="match status" value="1"/>
</dbReference>
<feature type="domain" description="Amidohydrolase 3" evidence="1">
    <location>
        <begin position="52"/>
        <end position="494"/>
    </location>
</feature>
<dbReference type="AlphaFoldDB" id="A0A5N0TKI5"/>
<gene>
    <name evidence="2" type="ORF">F6B40_05030</name>
</gene>